<keyword evidence="3" id="KW-1185">Reference proteome</keyword>
<dbReference type="EMBL" id="CAQQ02026331">
    <property type="status" value="NOT_ANNOTATED_CDS"/>
    <property type="molecule type" value="Genomic_DNA"/>
</dbReference>
<feature type="compositionally biased region" description="Basic and acidic residues" evidence="1">
    <location>
        <begin position="257"/>
        <end position="270"/>
    </location>
</feature>
<reference evidence="2" key="2">
    <citation type="submission" date="2015-06" db="UniProtKB">
        <authorList>
            <consortium name="EnsemblMetazoa"/>
        </authorList>
    </citation>
    <scope>IDENTIFICATION</scope>
</reference>
<dbReference type="Proteomes" id="UP000015102">
    <property type="component" value="Unassembled WGS sequence"/>
</dbReference>
<dbReference type="HOGENOM" id="CLU_1031684_0_0_1"/>
<feature type="compositionally biased region" description="Basic and acidic residues" evidence="1">
    <location>
        <begin position="200"/>
        <end position="209"/>
    </location>
</feature>
<protein>
    <submittedName>
        <fullName evidence="2">Uncharacterized protein</fullName>
    </submittedName>
</protein>
<dbReference type="EnsemblMetazoa" id="MESCA004306-RA">
    <property type="protein sequence ID" value="MESCA004306-PA"/>
    <property type="gene ID" value="MESCA004306"/>
</dbReference>
<name>T1GLA7_MEGSC</name>
<dbReference type="AlphaFoldDB" id="T1GLA7"/>
<feature type="compositionally biased region" description="Basic residues" evidence="1">
    <location>
        <begin position="210"/>
        <end position="226"/>
    </location>
</feature>
<proteinExistence type="predicted"/>
<evidence type="ECO:0000313" key="3">
    <source>
        <dbReference type="Proteomes" id="UP000015102"/>
    </source>
</evidence>
<sequence length="270" mass="30906">MLRSTLLEEKQFLGKILVCDFHVSEISFKINGHETKTNKWLHTFEWEQIYEKLDDILKKTKELNLIDLDMSSFRIDNYIEVFLKKASVHGKCFPQLLTEPSPPSSQPLEYDPTINGNAGNTLAYTPSNISNSEEAYTPSKIKAEQSVNVSPSVYVPKPISPSKRDYIVSPEFSASTLQYKASKISPTIRSESPKKKKIALKKEETEPRHDRPKRAASTKKEHSKRPSRSDDEGEDTKDIKKKRENVNIKPRIPSVKTDTKSEIERSWQTP</sequence>
<reference evidence="3" key="1">
    <citation type="submission" date="2013-02" db="EMBL/GenBank/DDBJ databases">
        <authorList>
            <person name="Hughes D."/>
        </authorList>
    </citation>
    <scope>NUCLEOTIDE SEQUENCE</scope>
    <source>
        <strain>Durham</strain>
        <strain evidence="3">NC isolate 2 -- Noor lab</strain>
    </source>
</reference>
<evidence type="ECO:0000313" key="2">
    <source>
        <dbReference type="EnsemblMetazoa" id="MESCA004306-PA"/>
    </source>
</evidence>
<accession>T1GLA7</accession>
<feature type="region of interest" description="Disordered" evidence="1">
    <location>
        <begin position="116"/>
        <end position="137"/>
    </location>
</feature>
<feature type="compositionally biased region" description="Polar residues" evidence="1">
    <location>
        <begin position="116"/>
        <end position="134"/>
    </location>
</feature>
<dbReference type="EMBL" id="CAQQ02026330">
    <property type="status" value="NOT_ANNOTATED_CDS"/>
    <property type="molecule type" value="Genomic_DNA"/>
</dbReference>
<dbReference type="EMBL" id="CAQQ02026332">
    <property type="status" value="NOT_ANNOTATED_CDS"/>
    <property type="molecule type" value="Genomic_DNA"/>
</dbReference>
<feature type="region of interest" description="Disordered" evidence="1">
    <location>
        <begin position="184"/>
        <end position="270"/>
    </location>
</feature>
<organism evidence="2 3">
    <name type="scientific">Megaselia scalaris</name>
    <name type="common">Humpbacked fly</name>
    <name type="synonym">Phora scalaris</name>
    <dbReference type="NCBI Taxonomy" id="36166"/>
    <lineage>
        <taxon>Eukaryota</taxon>
        <taxon>Metazoa</taxon>
        <taxon>Ecdysozoa</taxon>
        <taxon>Arthropoda</taxon>
        <taxon>Hexapoda</taxon>
        <taxon>Insecta</taxon>
        <taxon>Pterygota</taxon>
        <taxon>Neoptera</taxon>
        <taxon>Endopterygota</taxon>
        <taxon>Diptera</taxon>
        <taxon>Brachycera</taxon>
        <taxon>Muscomorpha</taxon>
        <taxon>Platypezoidea</taxon>
        <taxon>Phoridae</taxon>
        <taxon>Megaseliini</taxon>
        <taxon>Megaselia</taxon>
    </lineage>
</organism>
<evidence type="ECO:0000256" key="1">
    <source>
        <dbReference type="SAM" id="MobiDB-lite"/>
    </source>
</evidence>